<evidence type="ECO:0000256" key="7">
    <source>
        <dbReference type="ARBA" id="ARBA00023049"/>
    </source>
</evidence>
<sequence length="1366" mass="148989">MNYRLTLVMLCLGFMATAQSLTPQRSKPTQPKGPFFQTLTPKSPITVPEHRTCFTTEMEQKLQAKYPQRQSTDSFEEALQKRLSQASSARSTDEVYRIPTIVHVVHNGESVGTSSNISAAQVNSQFEVLNEDFRRLGAGANTHESGADVFVEFVPVLTDPDGQTLTEPGINRINGGRVFWEETPLEETLKPETIWDPERYFNIWVVNFGGDLDGVLGYAQFPSLSGLDGLPDDMGPASTDGVVIGYSFFGKTGNVLEPYDLGRTTTHEVGHWLGLRHIWGDGGCEVDDFCEDTPNAGGPNFGCSANDSCTEDAFPDMIENYMDYSDDACMNIFTIDQKARMRTVLEFGARRSTLIGPLCDEAEVAQVGTNTTTPPMWYTFTTTEESIVTVSSIGQTTQNTYLSLYPGCDMPAINTSDDVLGTTQSELSTLVAAGETVKILWSARNSEEEFNWTLSTTAPTEGAACGLALLAIEGNNQVASTDLNTLWYSFTLADAESKIIIDGGDKSYKTYAGNCQQLQLITEGSGSQTLLDVAQGDEIFIAFEPGGGDFSWSLAVEALEAGEACSVAVDAIEGTNTTPSTPYWFTYTMTEFANLTISSTGQTEVATYAKLFDGCSGNLISDNQPSGDQTEITVALSEGTEVKILWDNSSASFDWTLETNPFEPGENCFAAITAQEGINTAPQAPIWFTFTMPMEGNLHITSADLTDEDTDLYVFEECEGSLLFSNDDIDYDNDIYQSEGIIYGLEEGATVKIFWADSWATESFDWKLTVLESQPGDACGNAKEAVLGSNTVPEIVGDLFWTYYTIPESDKKLVISSTSSETVYVASDCEELLLYASGYEGAIAPGLVAGQEILIVWSIEGGGDFSWTLAMEALDQGDDCSDPLTAEEGTNAAGYAPAWYTFTMPMAGNLLISSEGMTTEDTDLLVLSACDGDVLGASDDIDFNNGILQSEVYLQGLSQGESVYIYWTPQWSSAAFSWQLTVSEPLPGEECEAPATAQVGTNTVPELRVPFYWMTFTMPEANQKLVITSTSEEYVYTVVDCDLQIISSGYENLTIYDLAKDEEVLIAWELYFGGGFDFQLSVEDIEPGDLCGDPIEAQVGSNSMDHAATWYSYTMPKAGDLRISSVGQTDADTYLFIFDACEGDIIAQVDDTEDNLQSEVLLQELAAGETVFIYWADLYSTEGFSWKLELEGITNAAPVMANQSFEVLGPVTNGHQIGTVVATDQDGDDLKYTITAGNDDAAFTLHESNGTLTLADVDLWDQNDTQLTIEVTDQIEKASAKITVRFLVLGWSAQDFRIFPNPTSDLLTIEGASYTIGYLTDLSGKVVKTFKGNTSTISLQDLRDGIYLLKLEKDGDYQVTKVLLQR</sequence>
<dbReference type="Gene3D" id="2.60.40.60">
    <property type="entry name" value="Cadherins"/>
    <property type="match status" value="1"/>
</dbReference>
<keyword evidence="4 10" id="KW-0732">Signal</keyword>
<reference evidence="14 15" key="1">
    <citation type="journal article" date="2013" name="Int. J. Syst. Evol. Microbiol.">
        <title>Marinoscillum luteum sp. nov., isolated from marine sediment.</title>
        <authorList>
            <person name="Cha I.T."/>
            <person name="Park S.J."/>
            <person name="Kim S.J."/>
            <person name="Kim J.G."/>
            <person name="Jung M.Y."/>
            <person name="Shin K.S."/>
            <person name="Kwon K.K."/>
            <person name="Yang S.H."/>
            <person name="Seo Y.S."/>
            <person name="Rhee S.K."/>
        </authorList>
    </citation>
    <scope>NUCLEOTIDE SEQUENCE [LARGE SCALE GENOMIC DNA]</scope>
    <source>
        <strain evidence="14 15">KCTC 23939</strain>
    </source>
</reference>
<evidence type="ECO:0000313" key="15">
    <source>
        <dbReference type="Proteomes" id="UP001610063"/>
    </source>
</evidence>
<dbReference type="Gene3D" id="3.40.390.10">
    <property type="entry name" value="Collagenase (Catalytic Domain)"/>
    <property type="match status" value="1"/>
</dbReference>
<evidence type="ECO:0000256" key="9">
    <source>
        <dbReference type="SAM" id="MobiDB-lite"/>
    </source>
</evidence>
<keyword evidence="2" id="KW-0645">Protease</keyword>
<feature type="domain" description="T9SS-like galactose binding" evidence="13">
    <location>
        <begin position="683"/>
        <end position="726"/>
    </location>
</feature>
<dbReference type="CDD" id="cd11304">
    <property type="entry name" value="Cadherin_repeat"/>
    <property type="match status" value="1"/>
</dbReference>
<keyword evidence="6" id="KW-0862">Zinc</keyword>
<keyword evidence="7 14" id="KW-0482">Metalloprotease</keyword>
<feature type="region of interest" description="Disordered" evidence="9">
    <location>
        <begin position="22"/>
        <end position="42"/>
    </location>
</feature>
<feature type="domain" description="Secretion system C-terminal sorting" evidence="12">
    <location>
        <begin position="1298"/>
        <end position="1362"/>
    </location>
</feature>
<proteinExistence type="inferred from homology"/>
<gene>
    <name evidence="14" type="ORF">ACHKAR_06490</name>
</gene>
<dbReference type="CDD" id="cd04275">
    <property type="entry name" value="ZnMc_pappalysin_like"/>
    <property type="match status" value="1"/>
</dbReference>
<dbReference type="InterPro" id="IPR008754">
    <property type="entry name" value="Peptidase_M43"/>
</dbReference>
<evidence type="ECO:0000256" key="10">
    <source>
        <dbReference type="SAM" id="SignalP"/>
    </source>
</evidence>
<feature type="chain" id="PRO_5045930934" evidence="10">
    <location>
        <begin position="21"/>
        <end position="1366"/>
    </location>
</feature>
<keyword evidence="3" id="KW-0479">Metal-binding</keyword>
<accession>A0ABW7N6C8</accession>
<keyword evidence="8" id="KW-1015">Disulfide bond</keyword>
<name>A0ABW7N6C8_9BACT</name>
<evidence type="ECO:0000256" key="8">
    <source>
        <dbReference type="ARBA" id="ARBA00023157"/>
    </source>
</evidence>
<dbReference type="EMBL" id="JBIPKE010000014">
    <property type="protein sequence ID" value="MFH6983078.1"/>
    <property type="molecule type" value="Genomic_DNA"/>
</dbReference>
<dbReference type="InterPro" id="IPR056600">
    <property type="entry name" value="GBD_T9SS_assoc"/>
</dbReference>
<dbReference type="PANTHER" id="PTHR47466">
    <property type="match status" value="1"/>
</dbReference>
<evidence type="ECO:0000256" key="5">
    <source>
        <dbReference type="ARBA" id="ARBA00022801"/>
    </source>
</evidence>
<evidence type="ECO:0000256" key="1">
    <source>
        <dbReference type="ARBA" id="ARBA00008721"/>
    </source>
</evidence>
<feature type="domain" description="T9SS-like galactose binding" evidence="13">
    <location>
        <begin position="891"/>
        <end position="954"/>
    </location>
</feature>
<evidence type="ECO:0000313" key="14">
    <source>
        <dbReference type="EMBL" id="MFH6983078.1"/>
    </source>
</evidence>
<dbReference type="Proteomes" id="UP001610063">
    <property type="component" value="Unassembled WGS sequence"/>
</dbReference>
<protein>
    <submittedName>
        <fullName evidence="14">M43 family zinc metalloprotease</fullName>
    </submittedName>
</protein>
<evidence type="ECO:0000256" key="4">
    <source>
        <dbReference type="ARBA" id="ARBA00022729"/>
    </source>
</evidence>
<dbReference type="Pfam" id="PF18962">
    <property type="entry name" value="Por_Secre_tail"/>
    <property type="match status" value="1"/>
</dbReference>
<feature type="signal peptide" evidence="10">
    <location>
        <begin position="1"/>
        <end position="20"/>
    </location>
</feature>
<feature type="domain" description="Peptidase M43 pregnancy-associated plasma-A" evidence="11">
    <location>
        <begin position="192"/>
        <end position="346"/>
    </location>
</feature>
<dbReference type="InterPro" id="IPR026444">
    <property type="entry name" value="Secre_tail"/>
</dbReference>
<evidence type="ECO:0000259" key="13">
    <source>
        <dbReference type="Pfam" id="PF23759"/>
    </source>
</evidence>
<dbReference type="Pfam" id="PF23759">
    <property type="entry name" value="GBD_T9SS_assoc"/>
    <property type="match status" value="3"/>
</dbReference>
<dbReference type="SUPFAM" id="SSF49313">
    <property type="entry name" value="Cadherin-like"/>
    <property type="match status" value="1"/>
</dbReference>
<dbReference type="PANTHER" id="PTHR47466:SF1">
    <property type="entry name" value="METALLOPROTEASE MEP1 (AFU_ORTHOLOGUE AFUA_1G07730)-RELATED"/>
    <property type="match status" value="1"/>
</dbReference>
<evidence type="ECO:0000259" key="12">
    <source>
        <dbReference type="Pfam" id="PF18962"/>
    </source>
</evidence>
<keyword evidence="5" id="KW-0378">Hydrolase</keyword>
<dbReference type="Pfam" id="PF05572">
    <property type="entry name" value="Peptidase_M43"/>
    <property type="match status" value="1"/>
</dbReference>
<comment type="caution">
    <text evidence="14">The sequence shown here is derived from an EMBL/GenBank/DDBJ whole genome shotgun (WGS) entry which is preliminary data.</text>
</comment>
<evidence type="ECO:0000256" key="6">
    <source>
        <dbReference type="ARBA" id="ARBA00022833"/>
    </source>
</evidence>
<evidence type="ECO:0000256" key="2">
    <source>
        <dbReference type="ARBA" id="ARBA00022670"/>
    </source>
</evidence>
<dbReference type="InterPro" id="IPR024079">
    <property type="entry name" value="MetalloPept_cat_dom_sf"/>
</dbReference>
<feature type="domain" description="T9SS-like galactose binding" evidence="13">
    <location>
        <begin position="1101"/>
        <end position="1148"/>
    </location>
</feature>
<dbReference type="RefSeq" id="WP_395416654.1">
    <property type="nucleotide sequence ID" value="NZ_JBIPKE010000014.1"/>
</dbReference>
<evidence type="ECO:0000259" key="11">
    <source>
        <dbReference type="Pfam" id="PF05572"/>
    </source>
</evidence>
<evidence type="ECO:0000256" key="3">
    <source>
        <dbReference type="ARBA" id="ARBA00022723"/>
    </source>
</evidence>
<dbReference type="InterPro" id="IPR015919">
    <property type="entry name" value="Cadherin-like_sf"/>
</dbReference>
<dbReference type="SUPFAM" id="SSF55486">
    <property type="entry name" value="Metalloproteases ('zincins'), catalytic domain"/>
    <property type="match status" value="1"/>
</dbReference>
<organism evidence="14 15">
    <name type="scientific">Marinoscillum luteum</name>
    <dbReference type="NCBI Taxonomy" id="861051"/>
    <lineage>
        <taxon>Bacteria</taxon>
        <taxon>Pseudomonadati</taxon>
        <taxon>Bacteroidota</taxon>
        <taxon>Cytophagia</taxon>
        <taxon>Cytophagales</taxon>
        <taxon>Reichenbachiellaceae</taxon>
        <taxon>Marinoscillum</taxon>
    </lineage>
</organism>
<dbReference type="GO" id="GO:0008237">
    <property type="term" value="F:metallopeptidase activity"/>
    <property type="evidence" value="ECO:0007669"/>
    <property type="project" value="UniProtKB-KW"/>
</dbReference>
<dbReference type="NCBIfam" id="TIGR04183">
    <property type="entry name" value="Por_Secre_tail"/>
    <property type="match status" value="1"/>
</dbReference>
<keyword evidence="15" id="KW-1185">Reference proteome</keyword>
<comment type="similarity">
    <text evidence="1">Belongs to the peptidase M43B family.</text>
</comment>